<feature type="non-terminal residue" evidence="8">
    <location>
        <position position="281"/>
    </location>
</feature>
<dbReference type="InterPro" id="IPR000700">
    <property type="entry name" value="PAS-assoc_C"/>
</dbReference>
<dbReference type="InterPro" id="IPR001610">
    <property type="entry name" value="PAC"/>
</dbReference>
<evidence type="ECO:0000256" key="5">
    <source>
        <dbReference type="ARBA" id="ARBA00022777"/>
    </source>
</evidence>
<evidence type="ECO:0000259" key="6">
    <source>
        <dbReference type="PROSITE" id="PS50112"/>
    </source>
</evidence>
<proteinExistence type="predicted"/>
<name>X1DN56_9ZZZZ</name>
<dbReference type="EMBL" id="BART01025191">
    <property type="protein sequence ID" value="GAG97861.1"/>
    <property type="molecule type" value="Genomic_DNA"/>
</dbReference>
<evidence type="ECO:0000256" key="2">
    <source>
        <dbReference type="ARBA" id="ARBA00012438"/>
    </source>
</evidence>
<dbReference type="EC" id="2.7.13.3" evidence="2"/>
<dbReference type="PANTHER" id="PTHR43304:SF1">
    <property type="entry name" value="PAC DOMAIN-CONTAINING PROTEIN"/>
    <property type="match status" value="1"/>
</dbReference>
<dbReference type="NCBIfam" id="TIGR00229">
    <property type="entry name" value="sensory_box"/>
    <property type="match status" value="1"/>
</dbReference>
<dbReference type="InterPro" id="IPR035965">
    <property type="entry name" value="PAS-like_dom_sf"/>
</dbReference>
<dbReference type="PANTHER" id="PTHR43304">
    <property type="entry name" value="PHYTOCHROME-LIKE PROTEIN CPH1"/>
    <property type="match status" value="1"/>
</dbReference>
<keyword evidence="3" id="KW-0597">Phosphoprotein</keyword>
<gene>
    <name evidence="8" type="ORF">S01H4_45275</name>
</gene>
<keyword evidence="4" id="KW-0808">Transferase</keyword>
<dbReference type="AlphaFoldDB" id="X1DN56"/>
<dbReference type="InterPro" id="IPR052162">
    <property type="entry name" value="Sensor_kinase/Photoreceptor"/>
</dbReference>
<comment type="caution">
    <text evidence="8">The sequence shown here is derived from an EMBL/GenBank/DDBJ whole genome shotgun (WGS) entry which is preliminary data.</text>
</comment>
<evidence type="ECO:0000256" key="4">
    <source>
        <dbReference type="ARBA" id="ARBA00022679"/>
    </source>
</evidence>
<dbReference type="PROSITE" id="PS50112">
    <property type="entry name" value="PAS"/>
    <property type="match status" value="1"/>
</dbReference>
<sequence length="281" mass="33171">MKTIHPDDKKFGLDLLAKKQSGELNITINYQYRGIKRSGEILWIDQYSKPIIYKRNPANLIILRDVTDKTVAEQKLKESEEKFRVLAEQSLLGITILQDDNIKYTNQAVSDIIEYSVEEMMDWNSTNFTKLIHPDDLDFTMEQIQKKQKRNIESLVVEYSYRLITKNNKVKWVNQYSKNIIFQGKPAEFITIIDITERKKVEELVEKEIKKLRKIDKMKNDFVRRISHEIFSIFSKIATSSSCFLPFDIIRKCSKKFLSNPATIFKYFSSYTFKCLCKLFP</sequence>
<organism evidence="8">
    <name type="scientific">marine sediment metagenome</name>
    <dbReference type="NCBI Taxonomy" id="412755"/>
    <lineage>
        <taxon>unclassified sequences</taxon>
        <taxon>metagenomes</taxon>
        <taxon>ecological metagenomes</taxon>
    </lineage>
</organism>
<dbReference type="PROSITE" id="PS50113">
    <property type="entry name" value="PAC"/>
    <property type="match status" value="1"/>
</dbReference>
<dbReference type="Pfam" id="PF08447">
    <property type="entry name" value="PAS_3"/>
    <property type="match status" value="1"/>
</dbReference>
<evidence type="ECO:0000313" key="8">
    <source>
        <dbReference type="EMBL" id="GAG97861.1"/>
    </source>
</evidence>
<feature type="domain" description="PAC" evidence="7">
    <location>
        <begin position="28"/>
        <end position="78"/>
    </location>
</feature>
<accession>X1DN56</accession>
<dbReference type="SMART" id="SM00091">
    <property type="entry name" value="PAS"/>
    <property type="match status" value="1"/>
</dbReference>
<dbReference type="SMART" id="SM00086">
    <property type="entry name" value="PAC"/>
    <property type="match status" value="2"/>
</dbReference>
<evidence type="ECO:0000259" key="7">
    <source>
        <dbReference type="PROSITE" id="PS50113"/>
    </source>
</evidence>
<feature type="domain" description="PAS" evidence="6">
    <location>
        <begin position="99"/>
        <end position="151"/>
    </location>
</feature>
<evidence type="ECO:0000256" key="1">
    <source>
        <dbReference type="ARBA" id="ARBA00000085"/>
    </source>
</evidence>
<keyword evidence="5" id="KW-0418">Kinase</keyword>
<dbReference type="CDD" id="cd00130">
    <property type="entry name" value="PAS"/>
    <property type="match status" value="1"/>
</dbReference>
<comment type="catalytic activity">
    <reaction evidence="1">
        <text>ATP + protein L-histidine = ADP + protein N-phospho-L-histidine.</text>
        <dbReference type="EC" id="2.7.13.3"/>
    </reaction>
</comment>
<dbReference type="SUPFAM" id="SSF55785">
    <property type="entry name" value="PYP-like sensor domain (PAS domain)"/>
    <property type="match status" value="2"/>
</dbReference>
<dbReference type="InterPro" id="IPR013655">
    <property type="entry name" value="PAS_fold_3"/>
</dbReference>
<dbReference type="Gene3D" id="3.30.450.20">
    <property type="entry name" value="PAS domain"/>
    <property type="match status" value="2"/>
</dbReference>
<dbReference type="GO" id="GO:0004673">
    <property type="term" value="F:protein histidine kinase activity"/>
    <property type="evidence" value="ECO:0007669"/>
    <property type="project" value="UniProtKB-EC"/>
</dbReference>
<reference evidence="8" key="1">
    <citation type="journal article" date="2014" name="Front. Microbiol.">
        <title>High frequency of phylogenetically diverse reductive dehalogenase-homologous genes in deep subseafloor sedimentary metagenomes.</title>
        <authorList>
            <person name="Kawai M."/>
            <person name="Futagami T."/>
            <person name="Toyoda A."/>
            <person name="Takaki Y."/>
            <person name="Nishi S."/>
            <person name="Hori S."/>
            <person name="Arai W."/>
            <person name="Tsubouchi T."/>
            <person name="Morono Y."/>
            <person name="Uchiyama I."/>
            <person name="Ito T."/>
            <person name="Fujiyama A."/>
            <person name="Inagaki F."/>
            <person name="Takami H."/>
        </authorList>
    </citation>
    <scope>NUCLEOTIDE SEQUENCE</scope>
    <source>
        <strain evidence="8">Expedition CK06-06</strain>
    </source>
</reference>
<evidence type="ECO:0000256" key="3">
    <source>
        <dbReference type="ARBA" id="ARBA00022553"/>
    </source>
</evidence>
<protein>
    <recommendedName>
        <fullName evidence="2">histidine kinase</fullName>
        <ecNumber evidence="2">2.7.13.3</ecNumber>
    </recommendedName>
</protein>
<dbReference type="InterPro" id="IPR000014">
    <property type="entry name" value="PAS"/>
</dbReference>